<dbReference type="RefSeq" id="WP_249289892.1">
    <property type="nucleotide sequence ID" value="NZ_JACRSQ010000021.1"/>
</dbReference>
<dbReference type="AlphaFoldDB" id="A0A926DUZ5"/>
<evidence type="ECO:0000313" key="3">
    <source>
        <dbReference type="Proteomes" id="UP000657006"/>
    </source>
</evidence>
<name>A0A926DUZ5_9FIRM</name>
<dbReference type="Proteomes" id="UP000657006">
    <property type="component" value="Unassembled WGS sequence"/>
</dbReference>
<sequence>MHAGLARNGCGQRAHAAKFLAATVKTTMPAEKQDEKCTPARRATAGTSGHTQPNSPPPPSRRPCRRRNVMKNARR</sequence>
<comment type="caution">
    <text evidence="2">The sequence shown here is derived from an EMBL/GenBank/DDBJ whole genome shotgun (WGS) entry which is preliminary data.</text>
</comment>
<keyword evidence="3" id="KW-1185">Reference proteome</keyword>
<proteinExistence type="predicted"/>
<reference evidence="2" key="1">
    <citation type="submission" date="2020-08" db="EMBL/GenBank/DDBJ databases">
        <title>Genome public.</title>
        <authorList>
            <person name="Liu C."/>
            <person name="Sun Q."/>
        </authorList>
    </citation>
    <scope>NUCLEOTIDE SEQUENCE</scope>
    <source>
        <strain evidence="2">NSJ-32</strain>
    </source>
</reference>
<gene>
    <name evidence="2" type="ORF">H8730_12750</name>
</gene>
<feature type="compositionally biased region" description="Basic residues" evidence="1">
    <location>
        <begin position="62"/>
        <end position="75"/>
    </location>
</feature>
<organism evidence="2 3">
    <name type="scientific">Bianquea renquensis</name>
    <dbReference type="NCBI Taxonomy" id="2763661"/>
    <lineage>
        <taxon>Bacteria</taxon>
        <taxon>Bacillati</taxon>
        <taxon>Bacillota</taxon>
        <taxon>Clostridia</taxon>
        <taxon>Eubacteriales</taxon>
        <taxon>Bianqueaceae</taxon>
        <taxon>Bianquea</taxon>
    </lineage>
</organism>
<evidence type="ECO:0000313" key="2">
    <source>
        <dbReference type="EMBL" id="MBC8544408.1"/>
    </source>
</evidence>
<dbReference type="EMBL" id="JACRSQ010000021">
    <property type="protein sequence ID" value="MBC8544408.1"/>
    <property type="molecule type" value="Genomic_DNA"/>
</dbReference>
<feature type="region of interest" description="Disordered" evidence="1">
    <location>
        <begin position="26"/>
        <end position="75"/>
    </location>
</feature>
<evidence type="ECO:0000256" key="1">
    <source>
        <dbReference type="SAM" id="MobiDB-lite"/>
    </source>
</evidence>
<accession>A0A926DUZ5</accession>
<protein>
    <submittedName>
        <fullName evidence="2">Uncharacterized protein</fullName>
    </submittedName>
</protein>